<evidence type="ECO:0000313" key="3">
    <source>
        <dbReference type="EMBL" id="NKF23923.1"/>
    </source>
</evidence>
<name>A0A969WCA6_9GAMM</name>
<dbReference type="GO" id="GO:0006281">
    <property type="term" value="P:DNA repair"/>
    <property type="evidence" value="ECO:0007669"/>
    <property type="project" value="InterPro"/>
</dbReference>
<keyword evidence="1" id="KW-0732">Signal</keyword>
<sequence length="87" mass="9155">MKSIVAATLLGIGLAMSAPAFAVTNINTADQKALEKLPGVGPAKAQEIIKHRPYKTKADIQKVDGIGPKTYKMIEPEITVGGPAKKN</sequence>
<evidence type="ECO:0000313" key="4">
    <source>
        <dbReference type="Proteomes" id="UP000653472"/>
    </source>
</evidence>
<dbReference type="InterPro" id="IPR051675">
    <property type="entry name" value="Endo/Exo/Phosphatase_dom_1"/>
</dbReference>
<dbReference type="PANTHER" id="PTHR21180:SF32">
    <property type="entry name" value="ENDONUCLEASE_EXONUCLEASE_PHOSPHATASE FAMILY DOMAIN-CONTAINING PROTEIN 1"/>
    <property type="match status" value="1"/>
</dbReference>
<dbReference type="PANTHER" id="PTHR21180">
    <property type="entry name" value="ENDONUCLEASE/EXONUCLEASE/PHOSPHATASE FAMILY DOMAIN-CONTAINING PROTEIN 1"/>
    <property type="match status" value="1"/>
</dbReference>
<dbReference type="RefSeq" id="WP_168149239.1">
    <property type="nucleotide sequence ID" value="NZ_JAAVXB010000010.1"/>
</dbReference>
<feature type="domain" description="Helix-hairpin-helix DNA-binding motif class 1" evidence="2">
    <location>
        <begin position="58"/>
        <end position="77"/>
    </location>
</feature>
<dbReference type="Gene3D" id="1.10.150.320">
    <property type="entry name" value="Photosystem II 12 kDa extrinsic protein"/>
    <property type="match status" value="1"/>
</dbReference>
<protein>
    <submittedName>
        <fullName evidence="3">Helix-hairpin-helix domain-containing protein</fullName>
    </submittedName>
</protein>
<dbReference type="AlphaFoldDB" id="A0A969WCA6"/>
<evidence type="ECO:0000259" key="2">
    <source>
        <dbReference type="SMART" id="SM00278"/>
    </source>
</evidence>
<dbReference type="Pfam" id="PF12836">
    <property type="entry name" value="HHH_3"/>
    <property type="match status" value="1"/>
</dbReference>
<dbReference type="InterPro" id="IPR010994">
    <property type="entry name" value="RuvA_2-like"/>
</dbReference>
<dbReference type="SUPFAM" id="SSF47781">
    <property type="entry name" value="RuvA domain 2-like"/>
    <property type="match status" value="1"/>
</dbReference>
<feature type="signal peptide" evidence="1">
    <location>
        <begin position="1"/>
        <end position="22"/>
    </location>
</feature>
<reference evidence="3" key="1">
    <citation type="submission" date="2020-03" db="EMBL/GenBank/DDBJ databases">
        <title>Solimonas marina sp. nov., isolated from deep seawater of the Pacific Ocean.</title>
        <authorList>
            <person name="Liu X."/>
            <person name="Lai Q."/>
            <person name="Sun F."/>
            <person name="Gai Y."/>
            <person name="Li G."/>
            <person name="Shao Z."/>
        </authorList>
    </citation>
    <scope>NUCLEOTIDE SEQUENCE</scope>
    <source>
        <strain evidence="3">C16B3</strain>
    </source>
</reference>
<keyword evidence="4" id="KW-1185">Reference proteome</keyword>
<evidence type="ECO:0000256" key="1">
    <source>
        <dbReference type="SAM" id="SignalP"/>
    </source>
</evidence>
<accession>A0A969WCA6</accession>
<dbReference type="GO" id="GO:0015628">
    <property type="term" value="P:protein secretion by the type II secretion system"/>
    <property type="evidence" value="ECO:0007669"/>
    <property type="project" value="TreeGrafter"/>
</dbReference>
<gene>
    <name evidence="3" type="ORF">G7Y82_16540</name>
</gene>
<dbReference type="Proteomes" id="UP000653472">
    <property type="component" value="Unassembled WGS sequence"/>
</dbReference>
<dbReference type="SMART" id="SM00278">
    <property type="entry name" value="HhH1"/>
    <property type="match status" value="2"/>
</dbReference>
<proteinExistence type="predicted"/>
<organism evidence="3 4">
    <name type="scientific">Solimonas marina</name>
    <dbReference type="NCBI Taxonomy" id="2714601"/>
    <lineage>
        <taxon>Bacteria</taxon>
        <taxon>Pseudomonadati</taxon>
        <taxon>Pseudomonadota</taxon>
        <taxon>Gammaproteobacteria</taxon>
        <taxon>Nevskiales</taxon>
        <taxon>Nevskiaceae</taxon>
        <taxon>Solimonas</taxon>
    </lineage>
</organism>
<feature type="chain" id="PRO_5037675115" evidence="1">
    <location>
        <begin position="23"/>
        <end position="87"/>
    </location>
</feature>
<dbReference type="EMBL" id="JAAVXB010000010">
    <property type="protein sequence ID" value="NKF23923.1"/>
    <property type="molecule type" value="Genomic_DNA"/>
</dbReference>
<dbReference type="GO" id="GO:0015627">
    <property type="term" value="C:type II protein secretion system complex"/>
    <property type="evidence" value="ECO:0007669"/>
    <property type="project" value="TreeGrafter"/>
</dbReference>
<comment type="caution">
    <text evidence="3">The sequence shown here is derived from an EMBL/GenBank/DDBJ whole genome shotgun (WGS) entry which is preliminary data.</text>
</comment>
<dbReference type="GO" id="GO:0003677">
    <property type="term" value="F:DNA binding"/>
    <property type="evidence" value="ECO:0007669"/>
    <property type="project" value="InterPro"/>
</dbReference>
<feature type="domain" description="Helix-hairpin-helix DNA-binding motif class 1" evidence="2">
    <location>
        <begin position="32"/>
        <end position="51"/>
    </location>
</feature>
<dbReference type="InterPro" id="IPR003583">
    <property type="entry name" value="Hlx-hairpin-Hlx_DNA-bd_motif"/>
</dbReference>